<dbReference type="InterPro" id="IPR011989">
    <property type="entry name" value="ARM-like"/>
</dbReference>
<dbReference type="AlphaFoldDB" id="A0A512PHL3"/>
<evidence type="ECO:0000313" key="2">
    <source>
        <dbReference type="EMBL" id="GEP70677.1"/>
    </source>
</evidence>
<keyword evidence="3" id="KW-1185">Reference proteome</keyword>
<feature type="region of interest" description="Disordered" evidence="1">
    <location>
        <begin position="102"/>
        <end position="132"/>
    </location>
</feature>
<proteinExistence type="predicted"/>
<evidence type="ECO:0000256" key="1">
    <source>
        <dbReference type="SAM" id="MobiDB-lite"/>
    </source>
</evidence>
<comment type="caution">
    <text evidence="2">The sequence shown here is derived from an EMBL/GenBank/DDBJ whole genome shotgun (WGS) entry which is preliminary data.</text>
</comment>
<accession>A0A512PHL3</accession>
<protein>
    <recommendedName>
        <fullName evidence="4">Leucine rich repeat variant</fullName>
    </recommendedName>
</protein>
<evidence type="ECO:0000313" key="3">
    <source>
        <dbReference type="Proteomes" id="UP000321798"/>
    </source>
</evidence>
<organism evidence="2 3">
    <name type="scientific">Cellulomonas soli</name>
    <dbReference type="NCBI Taxonomy" id="931535"/>
    <lineage>
        <taxon>Bacteria</taxon>
        <taxon>Bacillati</taxon>
        <taxon>Actinomycetota</taxon>
        <taxon>Actinomycetes</taxon>
        <taxon>Micrococcales</taxon>
        <taxon>Cellulomonadaceae</taxon>
        <taxon>Cellulomonas</taxon>
    </lineage>
</organism>
<name>A0A512PHL3_9CELL</name>
<reference evidence="2 3" key="1">
    <citation type="submission" date="2019-07" db="EMBL/GenBank/DDBJ databases">
        <title>Whole genome shotgun sequence of Cellulomonas soli NBRC 109434.</title>
        <authorList>
            <person name="Hosoyama A."/>
            <person name="Uohara A."/>
            <person name="Ohji S."/>
            <person name="Ichikawa N."/>
        </authorList>
    </citation>
    <scope>NUCLEOTIDE SEQUENCE [LARGE SCALE GENOMIC DNA]</scope>
    <source>
        <strain evidence="2 3">NBRC 109434</strain>
    </source>
</reference>
<dbReference type="Proteomes" id="UP000321798">
    <property type="component" value="Unassembled WGS sequence"/>
</dbReference>
<sequence>MPRRPLPPRRTAWQIAQDGDPAELLATALDPSSDAEMIAAIAPGYQDRDADPILIRAVLAHPNVSAGVVSRFATSPAPDIRARVAAHPLAPGPALQALALDPDATIAATAQHRLDHPDTPPPAPPLRRSGRR</sequence>
<dbReference type="RefSeq" id="WP_146954453.1">
    <property type="nucleotide sequence ID" value="NZ_BAABBJ010000012.1"/>
</dbReference>
<evidence type="ECO:0008006" key="4">
    <source>
        <dbReference type="Google" id="ProtNLM"/>
    </source>
</evidence>
<dbReference type="EMBL" id="BKAL01000015">
    <property type="protein sequence ID" value="GEP70677.1"/>
    <property type="molecule type" value="Genomic_DNA"/>
</dbReference>
<gene>
    <name evidence="2" type="ORF">CSO01_33920</name>
</gene>
<dbReference type="Gene3D" id="1.25.10.10">
    <property type="entry name" value="Leucine-rich Repeat Variant"/>
    <property type="match status" value="1"/>
</dbReference>